<reference evidence="1" key="1">
    <citation type="submission" date="2020-05" db="EMBL/GenBank/DDBJ databases">
        <title>Mycena genomes resolve the evolution of fungal bioluminescence.</title>
        <authorList>
            <person name="Tsai I.J."/>
        </authorList>
    </citation>
    <scope>NUCLEOTIDE SEQUENCE</scope>
    <source>
        <strain evidence="1">160909Yilan</strain>
    </source>
</reference>
<evidence type="ECO:0000313" key="2">
    <source>
        <dbReference type="Proteomes" id="UP000623467"/>
    </source>
</evidence>
<sequence>MLIPSQFMTKAPSKKLPFASKWLVTLVRFYVMLHFPKGNYFCHKCKVGGCGEHKQTDAGFRSMFETSSPRSAAETLTELHTQVELACNGVKAAVEAWQTSTSMKDLYRGYWIDDLLKRFHRLKKANLNLDRAEITQQLQDWVKQNESIIYNPFLSVKGFDVSKDTPIEILHTILLGVVKYKWHGSHTSWNPTKKETYTLCLQATNTIGLSIASIQANYIMQFANSLIDQQFKQVAQTCLFHMHDLVDAPQFEIWKVLGELLPLLWYPEIDDMDQYLLDVETAISNILDIFVILDPIKILAKNELHILVHAEADICCHGPLLHVQTESFECFNVIFRSCSILSNHLAPSCDITHQLVHQEGLKHHLTGGWWLFSLTGEWEYAGWAVRDFLSQHPILQSLLGWTSPTELEQGSVKLMPLKWVKGQPTPSCQNFTLAQTEAKSSMNIHSYDITTMWQRCVHVISKSHDICPVLSWVYAISPVTKEPISTTSSRALLALLSSSMFFVFQTLLIIPLTNIEFIFNVQHNCYTAKCTATGSQAKKQEWVDSNISESFIEHQPLEEHIINTTAFHNAHLLRCCLPPSTWAPLPLFALED</sequence>
<dbReference type="PANTHER" id="PTHR31912">
    <property type="entry name" value="IP13529P"/>
    <property type="match status" value="1"/>
</dbReference>
<protein>
    <submittedName>
        <fullName evidence="1">Uncharacterized protein</fullName>
    </submittedName>
</protein>
<comment type="caution">
    <text evidence="1">The sequence shown here is derived from an EMBL/GenBank/DDBJ whole genome shotgun (WGS) entry which is preliminary data.</text>
</comment>
<proteinExistence type="predicted"/>
<evidence type="ECO:0000313" key="1">
    <source>
        <dbReference type="EMBL" id="KAF7366596.1"/>
    </source>
</evidence>
<accession>A0A8H7DCI3</accession>
<name>A0A8H7DCI3_9AGAR</name>
<dbReference type="PANTHER" id="PTHR31912:SF34">
    <property type="entry name" value="NOTOCHORD-RELATED PROTEIN"/>
    <property type="match status" value="1"/>
</dbReference>
<gene>
    <name evidence="1" type="ORF">MSAN_00917400</name>
</gene>
<organism evidence="1 2">
    <name type="scientific">Mycena sanguinolenta</name>
    <dbReference type="NCBI Taxonomy" id="230812"/>
    <lineage>
        <taxon>Eukaryota</taxon>
        <taxon>Fungi</taxon>
        <taxon>Dikarya</taxon>
        <taxon>Basidiomycota</taxon>
        <taxon>Agaricomycotina</taxon>
        <taxon>Agaricomycetes</taxon>
        <taxon>Agaricomycetidae</taxon>
        <taxon>Agaricales</taxon>
        <taxon>Marasmiineae</taxon>
        <taxon>Mycenaceae</taxon>
        <taxon>Mycena</taxon>
    </lineage>
</organism>
<dbReference type="EMBL" id="JACAZH010000006">
    <property type="protein sequence ID" value="KAF7366596.1"/>
    <property type="molecule type" value="Genomic_DNA"/>
</dbReference>
<dbReference type="OrthoDB" id="2506088at2759"/>
<dbReference type="Proteomes" id="UP000623467">
    <property type="component" value="Unassembled WGS sequence"/>
</dbReference>
<keyword evidence="2" id="KW-1185">Reference proteome</keyword>
<dbReference type="AlphaFoldDB" id="A0A8H7DCI3"/>